<gene>
    <name evidence="4" type="ORF">R9X50_00199500</name>
</gene>
<feature type="compositionally biased region" description="Low complexity" evidence="2">
    <location>
        <begin position="265"/>
        <end position="279"/>
    </location>
</feature>
<keyword evidence="1" id="KW-0808">Transferase</keyword>
<reference evidence="4 5" key="1">
    <citation type="submission" date="2023-11" db="EMBL/GenBank/DDBJ databases">
        <title>An acidophilic fungus is an integral part of prey digestion in a carnivorous sundew plant.</title>
        <authorList>
            <person name="Tsai I.J."/>
        </authorList>
    </citation>
    <scope>NUCLEOTIDE SEQUENCE [LARGE SCALE GENOMIC DNA]</scope>
    <source>
        <strain evidence="4">169a</strain>
    </source>
</reference>
<accession>A0AAQ3M0B6</accession>
<dbReference type="EMBL" id="CP138582">
    <property type="protein sequence ID" value="WPG99184.1"/>
    <property type="molecule type" value="Genomic_DNA"/>
</dbReference>
<dbReference type="Proteomes" id="UP001303373">
    <property type="component" value="Chromosome 3"/>
</dbReference>
<sequence>MPPRPFPLPFNIGTDIVQISRIKQILMRQTQERDRTPTPRLVSFLRRFLTAREQYIFHQKFRMCHEGNAFRVTPNALQHLSGRWAAKEAVIKAVHWRTLSFSEIQIYNEGRDKISGPPWALILDTPASMHGCPTTAQYSADETNPKDPIGYRFEKGLRENSPAHKPKTGLQRAENEYAPFDEQGPNAAGQVAKVSISHEEDYATAVCISAVHVGKEDGFGKTPNKAIWRGNYPGSTTKIKRLKRPGRDDRNSPASLNRYGVDSPSAFNKENANSAASSSEQIVHPLKLRSEEIDELEMLFKAPKVGDKQT</sequence>
<dbReference type="InterPro" id="IPR002582">
    <property type="entry name" value="ACPS"/>
</dbReference>
<dbReference type="InterPro" id="IPR037143">
    <property type="entry name" value="4-PPantetheinyl_Trfase_dom_sf"/>
</dbReference>
<organism evidence="4 5">
    <name type="scientific">Acrodontium crateriforme</name>
    <dbReference type="NCBI Taxonomy" id="150365"/>
    <lineage>
        <taxon>Eukaryota</taxon>
        <taxon>Fungi</taxon>
        <taxon>Dikarya</taxon>
        <taxon>Ascomycota</taxon>
        <taxon>Pezizomycotina</taxon>
        <taxon>Dothideomycetes</taxon>
        <taxon>Dothideomycetidae</taxon>
        <taxon>Mycosphaerellales</taxon>
        <taxon>Teratosphaeriaceae</taxon>
        <taxon>Acrodontium</taxon>
    </lineage>
</organism>
<dbReference type="AlphaFoldDB" id="A0AAQ3M0B6"/>
<dbReference type="HAMAP" id="MF_00101">
    <property type="entry name" value="AcpS"/>
    <property type="match status" value="1"/>
</dbReference>
<dbReference type="SUPFAM" id="SSF56214">
    <property type="entry name" value="4'-phosphopantetheinyl transferase"/>
    <property type="match status" value="1"/>
</dbReference>
<proteinExistence type="inferred from homology"/>
<dbReference type="GO" id="GO:0008897">
    <property type="term" value="F:holo-[acyl-carrier-protein] synthase activity"/>
    <property type="evidence" value="ECO:0007669"/>
    <property type="project" value="InterPro"/>
</dbReference>
<evidence type="ECO:0000256" key="1">
    <source>
        <dbReference type="ARBA" id="ARBA00022679"/>
    </source>
</evidence>
<dbReference type="GO" id="GO:0006633">
    <property type="term" value="P:fatty acid biosynthetic process"/>
    <property type="evidence" value="ECO:0007669"/>
    <property type="project" value="InterPro"/>
</dbReference>
<feature type="domain" description="4'-phosphopantetheinyl transferase" evidence="3">
    <location>
        <begin position="12"/>
        <end position="110"/>
    </location>
</feature>
<evidence type="ECO:0000313" key="5">
    <source>
        <dbReference type="Proteomes" id="UP001303373"/>
    </source>
</evidence>
<feature type="region of interest" description="Disordered" evidence="2">
    <location>
        <begin position="224"/>
        <end position="283"/>
    </location>
</feature>
<dbReference type="Pfam" id="PF01648">
    <property type="entry name" value="ACPS"/>
    <property type="match status" value="1"/>
</dbReference>
<evidence type="ECO:0000256" key="2">
    <source>
        <dbReference type="SAM" id="MobiDB-lite"/>
    </source>
</evidence>
<dbReference type="InterPro" id="IPR008278">
    <property type="entry name" value="4-PPantetheinyl_Trfase_dom"/>
</dbReference>
<evidence type="ECO:0000313" key="4">
    <source>
        <dbReference type="EMBL" id="WPG99184.1"/>
    </source>
</evidence>
<protein>
    <recommendedName>
        <fullName evidence="3">4'-phosphopantetheinyl transferase domain-containing protein</fullName>
    </recommendedName>
</protein>
<dbReference type="Gene3D" id="3.90.470.20">
    <property type="entry name" value="4'-phosphopantetheinyl transferase domain"/>
    <property type="match status" value="1"/>
</dbReference>
<evidence type="ECO:0000259" key="3">
    <source>
        <dbReference type="Pfam" id="PF01648"/>
    </source>
</evidence>
<name>A0AAQ3M0B6_9PEZI</name>
<keyword evidence="5" id="KW-1185">Reference proteome</keyword>
<dbReference type="GO" id="GO:0000287">
    <property type="term" value="F:magnesium ion binding"/>
    <property type="evidence" value="ECO:0007669"/>
    <property type="project" value="InterPro"/>
</dbReference>